<dbReference type="OMA" id="DCWDIIK"/>
<organism evidence="1 2">
    <name type="scientific">Capsicum annuum</name>
    <name type="common">Capsicum pepper</name>
    <dbReference type="NCBI Taxonomy" id="4072"/>
    <lineage>
        <taxon>Eukaryota</taxon>
        <taxon>Viridiplantae</taxon>
        <taxon>Streptophyta</taxon>
        <taxon>Embryophyta</taxon>
        <taxon>Tracheophyta</taxon>
        <taxon>Spermatophyta</taxon>
        <taxon>Magnoliopsida</taxon>
        <taxon>eudicotyledons</taxon>
        <taxon>Gunneridae</taxon>
        <taxon>Pentapetalae</taxon>
        <taxon>asterids</taxon>
        <taxon>lamiids</taxon>
        <taxon>Solanales</taxon>
        <taxon>Solanaceae</taxon>
        <taxon>Solanoideae</taxon>
        <taxon>Capsiceae</taxon>
        <taxon>Capsicum</taxon>
    </lineage>
</organism>
<dbReference type="EMBL" id="AYRZ02000012">
    <property type="protein sequence ID" value="PHT65238.1"/>
    <property type="molecule type" value="Genomic_DNA"/>
</dbReference>
<name>A0A2G2Y685_CAPAN</name>
<gene>
    <name evidence="1" type="ORF">T459_29663</name>
</gene>
<sequence>MVQQSPIVLSHHREKLVLPVEEEKLKQVVWFIGGDKVPGPDDFGSQFNKDCWDIIKHDFLVGAQEFFSSGKLLKDWNTTTKTLIPKGDHATSVSDYRPIVILLLRSYRKYYVTD</sequence>
<keyword evidence="2" id="KW-1185">Reference proteome</keyword>
<reference evidence="1 2" key="2">
    <citation type="journal article" date="2017" name="Genome Biol.">
        <title>New reference genome sequences of hot pepper reveal the massive evolution of plant disease-resistance genes by retroduplication.</title>
        <authorList>
            <person name="Kim S."/>
            <person name="Park J."/>
            <person name="Yeom S.I."/>
            <person name="Kim Y.M."/>
            <person name="Seo E."/>
            <person name="Kim K.T."/>
            <person name="Kim M.S."/>
            <person name="Lee J.M."/>
            <person name="Cheong K."/>
            <person name="Shin H.S."/>
            <person name="Kim S.B."/>
            <person name="Han K."/>
            <person name="Lee J."/>
            <person name="Park M."/>
            <person name="Lee H.A."/>
            <person name="Lee H.Y."/>
            <person name="Lee Y."/>
            <person name="Oh S."/>
            <person name="Lee J.H."/>
            <person name="Choi E."/>
            <person name="Choi E."/>
            <person name="Lee S.E."/>
            <person name="Jeon J."/>
            <person name="Kim H."/>
            <person name="Choi G."/>
            <person name="Song H."/>
            <person name="Lee J."/>
            <person name="Lee S.C."/>
            <person name="Kwon J.K."/>
            <person name="Lee H.Y."/>
            <person name="Koo N."/>
            <person name="Hong Y."/>
            <person name="Kim R.W."/>
            <person name="Kang W.H."/>
            <person name="Huh J.H."/>
            <person name="Kang B.C."/>
            <person name="Yang T.J."/>
            <person name="Lee Y.H."/>
            <person name="Bennetzen J.L."/>
            <person name="Choi D."/>
        </authorList>
    </citation>
    <scope>NUCLEOTIDE SEQUENCE [LARGE SCALE GENOMIC DNA]</scope>
    <source>
        <strain evidence="2">cv. CM334</strain>
    </source>
</reference>
<comment type="caution">
    <text evidence="1">The sequence shown here is derived from an EMBL/GenBank/DDBJ whole genome shotgun (WGS) entry which is preliminary data.</text>
</comment>
<protein>
    <submittedName>
        <fullName evidence="1">Uncharacterized protein</fullName>
    </submittedName>
</protein>
<dbReference type="Proteomes" id="UP000222542">
    <property type="component" value="Unassembled WGS sequence"/>
</dbReference>
<dbReference type="AlphaFoldDB" id="A0A2G2Y685"/>
<evidence type="ECO:0000313" key="2">
    <source>
        <dbReference type="Proteomes" id="UP000222542"/>
    </source>
</evidence>
<dbReference type="Gramene" id="PHT65238">
    <property type="protein sequence ID" value="PHT65238"/>
    <property type="gene ID" value="T459_29663"/>
</dbReference>
<reference evidence="1 2" key="1">
    <citation type="journal article" date="2014" name="Nat. Genet.">
        <title>Genome sequence of the hot pepper provides insights into the evolution of pungency in Capsicum species.</title>
        <authorList>
            <person name="Kim S."/>
            <person name="Park M."/>
            <person name="Yeom S.I."/>
            <person name="Kim Y.M."/>
            <person name="Lee J.M."/>
            <person name="Lee H.A."/>
            <person name="Seo E."/>
            <person name="Choi J."/>
            <person name="Cheong K."/>
            <person name="Kim K.T."/>
            <person name="Jung K."/>
            <person name="Lee G.W."/>
            <person name="Oh S.K."/>
            <person name="Bae C."/>
            <person name="Kim S.B."/>
            <person name="Lee H.Y."/>
            <person name="Kim S.Y."/>
            <person name="Kim M.S."/>
            <person name="Kang B.C."/>
            <person name="Jo Y.D."/>
            <person name="Yang H.B."/>
            <person name="Jeong H.J."/>
            <person name="Kang W.H."/>
            <person name="Kwon J.K."/>
            <person name="Shin C."/>
            <person name="Lim J.Y."/>
            <person name="Park J.H."/>
            <person name="Huh J.H."/>
            <person name="Kim J.S."/>
            <person name="Kim B.D."/>
            <person name="Cohen O."/>
            <person name="Paran I."/>
            <person name="Suh M.C."/>
            <person name="Lee S.B."/>
            <person name="Kim Y.K."/>
            <person name="Shin Y."/>
            <person name="Noh S.J."/>
            <person name="Park J."/>
            <person name="Seo Y.S."/>
            <person name="Kwon S.Y."/>
            <person name="Kim H.A."/>
            <person name="Park J.M."/>
            <person name="Kim H.J."/>
            <person name="Choi S.B."/>
            <person name="Bosland P.W."/>
            <person name="Reeves G."/>
            <person name="Jo S.H."/>
            <person name="Lee B.W."/>
            <person name="Cho H.T."/>
            <person name="Choi H.S."/>
            <person name="Lee M.S."/>
            <person name="Yu Y."/>
            <person name="Do Choi Y."/>
            <person name="Park B.S."/>
            <person name="van Deynze A."/>
            <person name="Ashrafi H."/>
            <person name="Hill T."/>
            <person name="Kim W.T."/>
            <person name="Pai H.S."/>
            <person name="Ahn H.K."/>
            <person name="Yeam I."/>
            <person name="Giovannoni J.J."/>
            <person name="Rose J.K."/>
            <person name="Sorensen I."/>
            <person name="Lee S.J."/>
            <person name="Kim R.W."/>
            <person name="Choi I.Y."/>
            <person name="Choi B.S."/>
            <person name="Lim J.S."/>
            <person name="Lee Y.H."/>
            <person name="Choi D."/>
        </authorList>
    </citation>
    <scope>NUCLEOTIDE SEQUENCE [LARGE SCALE GENOMIC DNA]</scope>
    <source>
        <strain evidence="2">cv. CM334</strain>
    </source>
</reference>
<evidence type="ECO:0000313" key="1">
    <source>
        <dbReference type="EMBL" id="PHT65238.1"/>
    </source>
</evidence>
<dbReference type="STRING" id="4072.A0A2G2Y685"/>
<proteinExistence type="predicted"/>
<accession>A0A2G2Y685</accession>